<reference evidence="4 5" key="1">
    <citation type="submission" date="2024-07" db="EMBL/GenBank/DDBJ databases">
        <title>Chromosome-level genome assembly of the water stick insect Ranatra chinensis (Heteroptera: Nepidae).</title>
        <authorList>
            <person name="Liu X."/>
        </authorList>
    </citation>
    <scope>NUCLEOTIDE SEQUENCE [LARGE SCALE GENOMIC DNA]</scope>
    <source>
        <strain evidence="4">Cailab_2021Rc</strain>
        <tissue evidence="4">Muscle</tissue>
    </source>
</reference>
<dbReference type="AlphaFoldDB" id="A0ABD0Y361"/>
<keyword evidence="2" id="KW-1133">Transmembrane helix</keyword>
<feature type="domain" description="Cyclic nucleotide-binding" evidence="3">
    <location>
        <begin position="1060"/>
        <end position="1165"/>
    </location>
</feature>
<feature type="region of interest" description="Disordered" evidence="1">
    <location>
        <begin position="1"/>
        <end position="30"/>
    </location>
</feature>
<evidence type="ECO:0000313" key="4">
    <source>
        <dbReference type="EMBL" id="KAL1117917.1"/>
    </source>
</evidence>
<feature type="transmembrane region" description="Helical" evidence="2">
    <location>
        <begin position="755"/>
        <end position="776"/>
    </location>
</feature>
<dbReference type="PANTHER" id="PTHR10217">
    <property type="entry name" value="VOLTAGE AND LIGAND GATED POTASSIUM CHANNEL"/>
    <property type="match status" value="1"/>
</dbReference>
<comment type="caution">
    <text evidence="4">The sequence shown here is derived from an EMBL/GenBank/DDBJ whole genome shotgun (WGS) entry which is preliminary data.</text>
</comment>
<dbReference type="InterPro" id="IPR018490">
    <property type="entry name" value="cNMP-bd_dom_sf"/>
</dbReference>
<dbReference type="EMBL" id="JBFDAA010000015">
    <property type="protein sequence ID" value="KAL1117917.1"/>
    <property type="molecule type" value="Genomic_DNA"/>
</dbReference>
<dbReference type="InterPro" id="IPR050818">
    <property type="entry name" value="KCNH_animal-type"/>
</dbReference>
<dbReference type="Proteomes" id="UP001558652">
    <property type="component" value="Unassembled WGS sequence"/>
</dbReference>
<evidence type="ECO:0000313" key="5">
    <source>
        <dbReference type="Proteomes" id="UP001558652"/>
    </source>
</evidence>
<keyword evidence="2" id="KW-0812">Transmembrane</keyword>
<evidence type="ECO:0000256" key="2">
    <source>
        <dbReference type="SAM" id="Phobius"/>
    </source>
</evidence>
<dbReference type="InterPro" id="IPR000595">
    <property type="entry name" value="cNMP-bd_dom"/>
</dbReference>
<feature type="transmembrane region" description="Helical" evidence="2">
    <location>
        <begin position="361"/>
        <end position="381"/>
    </location>
</feature>
<organism evidence="4 5">
    <name type="scientific">Ranatra chinensis</name>
    <dbReference type="NCBI Taxonomy" id="642074"/>
    <lineage>
        <taxon>Eukaryota</taxon>
        <taxon>Metazoa</taxon>
        <taxon>Ecdysozoa</taxon>
        <taxon>Arthropoda</taxon>
        <taxon>Hexapoda</taxon>
        <taxon>Insecta</taxon>
        <taxon>Pterygota</taxon>
        <taxon>Neoptera</taxon>
        <taxon>Paraneoptera</taxon>
        <taxon>Hemiptera</taxon>
        <taxon>Heteroptera</taxon>
        <taxon>Panheteroptera</taxon>
        <taxon>Nepomorpha</taxon>
        <taxon>Nepidae</taxon>
        <taxon>Ranatrinae</taxon>
        <taxon>Ranatra</taxon>
    </lineage>
</organism>
<keyword evidence="2" id="KW-0472">Membrane</keyword>
<dbReference type="CDD" id="cd00038">
    <property type="entry name" value="CAP_ED"/>
    <property type="match status" value="1"/>
</dbReference>
<feature type="transmembrane region" description="Helical" evidence="2">
    <location>
        <begin position="957"/>
        <end position="982"/>
    </location>
</feature>
<feature type="transmembrane region" description="Helical" evidence="2">
    <location>
        <begin position="426"/>
        <end position="446"/>
    </location>
</feature>
<protein>
    <recommendedName>
        <fullName evidence="3">Cyclic nucleotide-binding domain-containing protein</fullName>
    </recommendedName>
</protein>
<feature type="transmembrane region" description="Helical" evidence="2">
    <location>
        <begin position="925"/>
        <end position="945"/>
    </location>
</feature>
<dbReference type="PANTHER" id="PTHR10217:SF435">
    <property type="entry name" value="POTASSIUM VOLTAGE-GATED CHANNEL PROTEIN EAG"/>
    <property type="match status" value="1"/>
</dbReference>
<dbReference type="Gene3D" id="2.60.120.10">
    <property type="entry name" value="Jelly Rolls"/>
    <property type="match status" value="3"/>
</dbReference>
<feature type="transmembrane region" description="Helical" evidence="2">
    <location>
        <begin position="452"/>
        <end position="474"/>
    </location>
</feature>
<dbReference type="SMART" id="SM00100">
    <property type="entry name" value="cNMP"/>
    <property type="match status" value="2"/>
</dbReference>
<evidence type="ECO:0000259" key="3">
    <source>
        <dbReference type="PROSITE" id="PS50042"/>
    </source>
</evidence>
<feature type="compositionally biased region" description="Low complexity" evidence="1">
    <location>
        <begin position="17"/>
        <end position="30"/>
    </location>
</feature>
<dbReference type="PROSITE" id="PS50042">
    <property type="entry name" value="CNMP_BINDING_3"/>
    <property type="match status" value="2"/>
</dbReference>
<feature type="transmembrane region" description="Helical" evidence="2">
    <location>
        <begin position="892"/>
        <end position="913"/>
    </location>
</feature>
<name>A0ABD0Y361_9HEMI</name>
<evidence type="ECO:0000256" key="1">
    <source>
        <dbReference type="SAM" id="MobiDB-lite"/>
    </source>
</evidence>
<keyword evidence="5" id="KW-1185">Reference proteome</keyword>
<dbReference type="SUPFAM" id="SSF51206">
    <property type="entry name" value="cAMP-binding domain-like"/>
    <property type="match status" value="3"/>
</dbReference>
<accession>A0ABD0Y361</accession>
<dbReference type="InterPro" id="IPR014710">
    <property type="entry name" value="RmlC-like_jellyroll"/>
</dbReference>
<gene>
    <name evidence="4" type="ORF">AAG570_004230</name>
</gene>
<feature type="domain" description="Cyclic nucleotide-binding" evidence="3">
    <location>
        <begin position="559"/>
        <end position="683"/>
    </location>
</feature>
<feature type="transmembrane region" description="Helical" evidence="2">
    <location>
        <begin position="788"/>
        <end position="812"/>
    </location>
</feature>
<sequence>MALSRNRFGSTNEEKTASSPTSAEAATPTTDSDFFGHQVPHFASNPRPRFDLRLVFDTLEGNRDVVSHMTRVCHWDVVPPYELICYAGMDLNNLILLTGGYAEVFLDGKRAEIIGPGSLIAGTEFFCDMRSAGSYVSLCHCEVMYVSRSKMNKIYQQYPAFYAIISVSREAARRIDEWSEMYNLVKGEEGILSPRMDALIDDSTRESASTIEARSFVLFWHRQTNKEKEARVHSKKLNFTGVGKVFLLRAGIVPEGNFVVAWELVRIVLVALLVFYHPMVQGLDACYELPIAYRVKSICDFLAFVDIYLRFHVGFYDKNGALIMHPTLTAAHYLRGQFLYDFLCALPLDNFMPFNISTSCLFYLLVVLSIVNTLATQLVFLHCNLRKDIPETEHYARCMTCTKQWTEHLPDLTSEFPVTAGRMYAYGWYIAYSLLLNNVLLLYSPIMALDKIISVAALITGTILTVLFQSMFLVRQYEKARLVIKHTQQKRSLVRFLNLSKVKKNDYMYYDQLVERCCALWWNSGLHKSLEEVVENFSECFKEEVVCRQFVPKLRMNHFFVDSSLHLLRDIVKSCKWNVVPENMTLIDYCDVLDSIYILVGGAVRVHQKRGGAQIALLEAGSYVLVFQMVGNMIEKDLRRVKYSVVTSNEVVQYLHIASTEFYRILAKHDEKLYDDIATYARTHPAFFPSKHSAEEKRAIWLEHNRGDFRNEKTEPTDIHMYVHLAFLMLVIDKDQFTFAKWPGMRGGLRTGMKWTLLLYIACGWHALYTCCLQGLLKPEEQAYTRLLVYLIDTIFPAVVILKLRLALLYGVDPKRGITRSRIIERYMSCIEGIVADAICLIPLDLVASYYISDYKIVPVFRFNKIFALIHMRTFFSSDLKEKSGRNMVRRLGYITLVILTMVHVYACVITSFNLSDGDTVSERIRTYLVNFSNFLCALAFHPGLFPTPGTTARTMVLVSFCIVLPYARALLISQIVLVLFLEAPSELPDFYDKFQHLKTMMEQRLMDPALCERTTNYLDNLWLSNEGVTVPKYFKRLPRTLVNNIYENRFLPIITRHKLFRDRNADFLRQLCGCVEPLIAFPGDTIATRGQKLGRIFWLERGAVTVVSNANRASRDVVEEYITRGGYFGTMQGLYPDIPYLYVYRAHTMSIVLSLEYKNWVHILKSFHSERNAIYGKLSNIHVKL</sequence>
<proteinExistence type="predicted"/>